<evidence type="ECO:0008006" key="4">
    <source>
        <dbReference type="Google" id="ProtNLM"/>
    </source>
</evidence>
<reference evidence="2 3" key="1">
    <citation type="submission" date="2016-10" db="EMBL/GenBank/DDBJ databases">
        <authorList>
            <person name="Cai Z."/>
        </authorList>
    </citation>
    <scope>NUCLEOTIDE SEQUENCE [LARGE SCALE GENOMIC DNA]</scope>
</reference>
<protein>
    <recommendedName>
        <fullName evidence="4">F-box domain-containing protein</fullName>
    </recommendedName>
</protein>
<sequence length="287" mass="30651">MATTGASLDSQKGPERACQVTSSQALQTALQHPFISSDAKTVCSLLQTCKSWRVALQQCAAGNLDISTSSMKGQQQLALFCGWLQQQGGLVASIHFAGPKEDADEDVSEQLMVLGLQAACGRHKLSSSSSSRPHAAAQLQYISPGLTRLKHLVIHEAHLARRSDALRLTTLTSLVVLDVWDAAGVNDTAASALALSLRLLQGLRLDNCGLTSAAALPSIATLTGLTWLSLAVSPYSGAAQLALGREDLLLLAPLRKLARLDFVGFFSPDAVQELWDAELKQWRQQQA</sequence>
<name>A0A383WNB6_TETOB</name>
<dbReference type="GO" id="GO:0005930">
    <property type="term" value="C:axoneme"/>
    <property type="evidence" value="ECO:0007669"/>
    <property type="project" value="UniProtKB-SubCell"/>
</dbReference>
<gene>
    <name evidence="2" type="ORF">BQ4739_LOCUS19070</name>
</gene>
<evidence type="ECO:0000256" key="1">
    <source>
        <dbReference type="ARBA" id="ARBA00004430"/>
    </source>
</evidence>
<evidence type="ECO:0000313" key="3">
    <source>
        <dbReference type="Proteomes" id="UP000256970"/>
    </source>
</evidence>
<dbReference type="AlphaFoldDB" id="A0A383WNB6"/>
<dbReference type="Gene3D" id="3.80.10.10">
    <property type="entry name" value="Ribonuclease Inhibitor"/>
    <property type="match status" value="1"/>
</dbReference>
<dbReference type="InterPro" id="IPR032675">
    <property type="entry name" value="LRR_dom_sf"/>
</dbReference>
<organism evidence="2 3">
    <name type="scientific">Tetradesmus obliquus</name>
    <name type="common">Green alga</name>
    <name type="synonym">Acutodesmus obliquus</name>
    <dbReference type="NCBI Taxonomy" id="3088"/>
    <lineage>
        <taxon>Eukaryota</taxon>
        <taxon>Viridiplantae</taxon>
        <taxon>Chlorophyta</taxon>
        <taxon>core chlorophytes</taxon>
        <taxon>Chlorophyceae</taxon>
        <taxon>CS clade</taxon>
        <taxon>Sphaeropleales</taxon>
        <taxon>Scenedesmaceae</taxon>
        <taxon>Tetradesmus</taxon>
    </lineage>
</organism>
<accession>A0A383WNB6</accession>
<dbReference type="EMBL" id="FNXT01001338">
    <property type="protein sequence ID" value="SZX78763.1"/>
    <property type="molecule type" value="Genomic_DNA"/>
</dbReference>
<proteinExistence type="predicted"/>
<comment type="subcellular location">
    <subcellularLocation>
        <location evidence="1">Cytoplasm</location>
        <location evidence="1">Cytoskeleton</location>
        <location evidence="1">Cilium axoneme</location>
    </subcellularLocation>
</comment>
<dbReference type="SUPFAM" id="SSF52047">
    <property type="entry name" value="RNI-like"/>
    <property type="match status" value="1"/>
</dbReference>
<dbReference type="Proteomes" id="UP000256970">
    <property type="component" value="Unassembled WGS sequence"/>
</dbReference>
<keyword evidence="3" id="KW-1185">Reference proteome</keyword>
<evidence type="ECO:0000313" key="2">
    <source>
        <dbReference type="EMBL" id="SZX78763.1"/>
    </source>
</evidence>